<keyword evidence="4 6" id="KW-1133">Transmembrane helix</keyword>
<feature type="transmembrane region" description="Helical" evidence="6">
    <location>
        <begin position="96"/>
        <end position="118"/>
    </location>
</feature>
<keyword evidence="8" id="KW-1185">Reference proteome</keyword>
<gene>
    <name evidence="7" type="ORF">CAL12_19930</name>
</gene>
<comment type="subcellular location">
    <subcellularLocation>
        <location evidence="1">Membrane</location>
        <topology evidence="1">Multi-pass membrane protein</topology>
    </subcellularLocation>
</comment>
<dbReference type="RefSeq" id="WP_086066213.1">
    <property type="nucleotide sequence ID" value="NZ_CP021108.1"/>
</dbReference>
<protein>
    <submittedName>
        <fullName evidence="7">Iron export ABC transporter permease subunit FetB</fullName>
    </submittedName>
</protein>
<dbReference type="AlphaFoldDB" id="A0A1W6YPK8"/>
<evidence type="ECO:0000313" key="8">
    <source>
        <dbReference type="Proteomes" id="UP000194151"/>
    </source>
</evidence>
<dbReference type="STRING" id="1416806.CAL12_19930"/>
<feature type="transmembrane region" description="Helical" evidence="6">
    <location>
        <begin position="52"/>
        <end position="76"/>
    </location>
</feature>
<dbReference type="PANTHER" id="PTHR30028:SF0">
    <property type="entry name" value="PROTEIN ALUMINUM SENSITIVE 3"/>
    <property type="match status" value="1"/>
</dbReference>
<dbReference type="GO" id="GO:0005886">
    <property type="term" value="C:plasma membrane"/>
    <property type="evidence" value="ECO:0007669"/>
    <property type="project" value="TreeGrafter"/>
</dbReference>
<dbReference type="InterPro" id="IPR005226">
    <property type="entry name" value="UPF0014_fam"/>
</dbReference>
<proteinExistence type="inferred from homology"/>
<dbReference type="KEGG" id="bgv:CAL12_19930"/>
<evidence type="ECO:0000256" key="5">
    <source>
        <dbReference type="ARBA" id="ARBA00023136"/>
    </source>
</evidence>
<dbReference type="EMBL" id="CP021108">
    <property type="protein sequence ID" value="ARP82859.1"/>
    <property type="molecule type" value="Genomic_DNA"/>
</dbReference>
<evidence type="ECO:0000256" key="2">
    <source>
        <dbReference type="ARBA" id="ARBA00005268"/>
    </source>
</evidence>
<feature type="transmembrane region" description="Helical" evidence="6">
    <location>
        <begin position="130"/>
        <end position="152"/>
    </location>
</feature>
<dbReference type="OrthoDB" id="9791807at2"/>
<dbReference type="Proteomes" id="UP000194151">
    <property type="component" value="Chromosome"/>
</dbReference>
<name>A0A1W6YPK8_9BORD</name>
<dbReference type="PANTHER" id="PTHR30028">
    <property type="entry name" value="UPF0014 INNER MEMBRANE PROTEIN YBBM-RELATED"/>
    <property type="match status" value="1"/>
</dbReference>
<accession>A0A1W6YPK8</accession>
<keyword evidence="3 6" id="KW-0812">Transmembrane</keyword>
<evidence type="ECO:0000313" key="7">
    <source>
        <dbReference type="EMBL" id="ARP82859.1"/>
    </source>
</evidence>
<reference evidence="7 8" key="1">
    <citation type="submission" date="2017-05" db="EMBL/GenBank/DDBJ databases">
        <title>Complete and WGS of Bordetella genogroups.</title>
        <authorList>
            <person name="Spilker T."/>
            <person name="LiPuma J."/>
        </authorList>
    </citation>
    <scope>NUCLEOTIDE SEQUENCE [LARGE SCALE GENOMIC DNA]</scope>
    <source>
        <strain evidence="7 8">AU19157</strain>
    </source>
</reference>
<evidence type="ECO:0000256" key="1">
    <source>
        <dbReference type="ARBA" id="ARBA00004141"/>
    </source>
</evidence>
<organism evidence="7 8">
    <name type="scientific">Bordetella genomosp. 8</name>
    <dbReference type="NCBI Taxonomy" id="1416806"/>
    <lineage>
        <taxon>Bacteria</taxon>
        <taxon>Pseudomonadati</taxon>
        <taxon>Pseudomonadota</taxon>
        <taxon>Betaproteobacteria</taxon>
        <taxon>Burkholderiales</taxon>
        <taxon>Alcaligenaceae</taxon>
        <taxon>Bordetella</taxon>
    </lineage>
</organism>
<comment type="similarity">
    <text evidence="2">Belongs to the UPF0014 family.</text>
</comment>
<evidence type="ECO:0000256" key="3">
    <source>
        <dbReference type="ARBA" id="ARBA00022692"/>
    </source>
</evidence>
<evidence type="ECO:0000256" key="4">
    <source>
        <dbReference type="ARBA" id="ARBA00022989"/>
    </source>
</evidence>
<sequence>MNVIYLTTADLALAASLVALAALISLGLRLALHGQVLWAAARTVVQLLLVGHILRLVFAHASAAATILVLLVMMALAAREVAARPRERIVRHGNGIVAAITVITATLVTAMFILHTALRPAPWYDPRYSIALVGIVLGSVLNAASLSLDTVLSGVRRERAGIEARLALGATARQAFAGLLREAVRRGIVPTINQMSAAGIITLPGIMTGQILAGMDPVEAAKYQILLMFLLCGASALAAMGAGYLAMKRLTDGRDRLRLDRLRDR</sequence>
<feature type="transmembrane region" description="Helical" evidence="6">
    <location>
        <begin position="225"/>
        <end position="247"/>
    </location>
</feature>
<dbReference type="Pfam" id="PF03649">
    <property type="entry name" value="UPF0014"/>
    <property type="match status" value="1"/>
</dbReference>
<evidence type="ECO:0000256" key="6">
    <source>
        <dbReference type="SAM" id="Phobius"/>
    </source>
</evidence>
<feature type="transmembrane region" description="Helical" evidence="6">
    <location>
        <begin position="195"/>
        <end position="213"/>
    </location>
</feature>
<feature type="transmembrane region" description="Helical" evidence="6">
    <location>
        <begin position="12"/>
        <end position="32"/>
    </location>
</feature>
<keyword evidence="5 6" id="KW-0472">Membrane</keyword>